<feature type="coiled-coil region" evidence="1">
    <location>
        <begin position="104"/>
        <end position="131"/>
    </location>
</feature>
<protein>
    <submittedName>
        <fullName evidence="2">Uncharacterized protein</fullName>
    </submittedName>
</protein>
<keyword evidence="1" id="KW-0175">Coiled coil</keyword>
<evidence type="ECO:0000256" key="1">
    <source>
        <dbReference type="SAM" id="Coils"/>
    </source>
</evidence>
<dbReference type="EMBL" id="BLAL01000203">
    <property type="protein sequence ID" value="GES91398.1"/>
    <property type="molecule type" value="Genomic_DNA"/>
</dbReference>
<evidence type="ECO:0000313" key="3">
    <source>
        <dbReference type="Proteomes" id="UP000615446"/>
    </source>
</evidence>
<reference evidence="2" key="1">
    <citation type="submission" date="2019-10" db="EMBL/GenBank/DDBJ databases">
        <title>Conservation and host-specific expression of non-tandemly repeated heterogenous ribosome RNA gene in arbuscular mycorrhizal fungi.</title>
        <authorList>
            <person name="Maeda T."/>
            <person name="Kobayashi Y."/>
            <person name="Nakagawa T."/>
            <person name="Ezawa T."/>
            <person name="Yamaguchi K."/>
            <person name="Bino T."/>
            <person name="Nishimoto Y."/>
            <person name="Shigenobu S."/>
            <person name="Kawaguchi M."/>
        </authorList>
    </citation>
    <scope>NUCLEOTIDE SEQUENCE</scope>
    <source>
        <strain evidence="2">HR1</strain>
    </source>
</reference>
<proteinExistence type="predicted"/>
<gene>
    <name evidence="2" type="ORF">RCL2_001821700</name>
</gene>
<dbReference type="AlphaFoldDB" id="A0A8H3QTA3"/>
<sequence length="139" mass="16147">MANIYMLNEINNRAPLVSSNKLEDLPFNQYPSSQIELENQLACLKHDLNIALSLGIQLNTKNSLLIKNNKSFLERVCQLEDEVRELKNQITHKDISFTKVKNKITIKLEKIQAYQSKIKELEMKYLLAQKDLSEIDSLR</sequence>
<dbReference type="Proteomes" id="UP000615446">
    <property type="component" value="Unassembled WGS sequence"/>
</dbReference>
<name>A0A8H3QTA3_9GLOM</name>
<accession>A0A8H3QTA3</accession>
<dbReference type="OrthoDB" id="2406936at2759"/>
<organism evidence="2 3">
    <name type="scientific">Rhizophagus clarus</name>
    <dbReference type="NCBI Taxonomy" id="94130"/>
    <lineage>
        <taxon>Eukaryota</taxon>
        <taxon>Fungi</taxon>
        <taxon>Fungi incertae sedis</taxon>
        <taxon>Mucoromycota</taxon>
        <taxon>Glomeromycotina</taxon>
        <taxon>Glomeromycetes</taxon>
        <taxon>Glomerales</taxon>
        <taxon>Glomeraceae</taxon>
        <taxon>Rhizophagus</taxon>
    </lineage>
</organism>
<comment type="caution">
    <text evidence="2">The sequence shown here is derived from an EMBL/GenBank/DDBJ whole genome shotgun (WGS) entry which is preliminary data.</text>
</comment>
<evidence type="ECO:0000313" key="2">
    <source>
        <dbReference type="EMBL" id="GES91398.1"/>
    </source>
</evidence>